<feature type="domain" description="Agenet" evidence="5">
    <location>
        <begin position="15"/>
        <end position="89"/>
    </location>
</feature>
<reference evidence="6 7" key="1">
    <citation type="journal article" date="2023" name="G3 (Bethesda)">
        <title>A chromosome-length genome assembly and annotation of blackberry (Rubus argutus, cv. 'Hillquist').</title>
        <authorList>
            <person name="Bruna T."/>
            <person name="Aryal R."/>
            <person name="Dudchenko O."/>
            <person name="Sargent D.J."/>
            <person name="Mead D."/>
            <person name="Buti M."/>
            <person name="Cavallini A."/>
            <person name="Hytonen T."/>
            <person name="Andres J."/>
            <person name="Pham M."/>
            <person name="Weisz D."/>
            <person name="Mascagni F."/>
            <person name="Usai G."/>
            <person name="Natali L."/>
            <person name="Bassil N."/>
            <person name="Fernandez G.E."/>
            <person name="Lomsadze A."/>
            <person name="Armour M."/>
            <person name="Olukolu B."/>
            <person name="Poorten T."/>
            <person name="Britton C."/>
            <person name="Davik J."/>
            <person name="Ashrafi H."/>
            <person name="Aiden E.L."/>
            <person name="Borodovsky M."/>
            <person name="Worthington M."/>
        </authorList>
    </citation>
    <scope>NUCLEOTIDE SEQUENCE [LARGE SCALE GENOMIC DNA]</scope>
    <source>
        <strain evidence="6">PI 553951</strain>
    </source>
</reference>
<gene>
    <name evidence="6" type="ORF">M0R45_000597</name>
</gene>
<dbReference type="AlphaFoldDB" id="A0AAW1VKF3"/>
<evidence type="ECO:0000313" key="7">
    <source>
        <dbReference type="Proteomes" id="UP001457282"/>
    </source>
</evidence>
<keyword evidence="7" id="KW-1185">Reference proteome</keyword>
<dbReference type="Proteomes" id="UP001457282">
    <property type="component" value="Unassembled WGS sequence"/>
</dbReference>
<evidence type="ECO:0000256" key="2">
    <source>
        <dbReference type="ARBA" id="ARBA00022604"/>
    </source>
</evidence>
<dbReference type="EMBL" id="JBEDUW010000188">
    <property type="protein sequence ID" value="KAK9904575.1"/>
    <property type="molecule type" value="Genomic_DNA"/>
</dbReference>
<evidence type="ECO:0000256" key="3">
    <source>
        <dbReference type="SAM" id="Coils"/>
    </source>
</evidence>
<dbReference type="InterPro" id="IPR007930">
    <property type="entry name" value="DUF724"/>
</dbReference>
<keyword evidence="3" id="KW-0175">Coiled coil</keyword>
<dbReference type="SMART" id="SM00743">
    <property type="entry name" value="Agenet"/>
    <property type="match status" value="2"/>
</dbReference>
<dbReference type="Pfam" id="PF05641">
    <property type="entry name" value="Agenet"/>
    <property type="match status" value="1"/>
</dbReference>
<dbReference type="InterPro" id="IPR014002">
    <property type="entry name" value="Agenet_dom_plant"/>
</dbReference>
<accession>A0AAW1VKF3</accession>
<protein>
    <recommendedName>
        <fullName evidence="5">Agenet domain-containing protein</fullName>
    </recommendedName>
</protein>
<evidence type="ECO:0000256" key="1">
    <source>
        <dbReference type="ARBA" id="ARBA00022448"/>
    </source>
</evidence>
<name>A0AAW1VKF3_RUBAR</name>
<dbReference type="PANTHER" id="PTHR31917:SF153">
    <property type="entry name" value="DUF724 DOMAIN-CONTAINING PROTEIN 3-RELATED"/>
    <property type="match status" value="1"/>
</dbReference>
<sequence length="721" mass="80544">MAGFEGHSESQQHNQLFSAGSEVEVRSDEEGFKGAWFRATIVQSPASSASKKRKRALVEYKTLVTEDGSQPLKEQVDSAYIRPLPPQVGDQNLEEGHIVDADYRDGWWTGVVHKVIKHNSKFSIFFENPPDVLEFDRDRLRLHQDWVAGIWVRPNKQEILGASDSQPEEERAMQVLPLQNDPNHPEVAAQPKNSGAAGDNPESTNLRKNLVEQSSYTQSIKDVTPNAFQVGSLLGEKKLKTKQEKDGELDNQWMHSVKRKGRRTKSQVGSAQEAYICALPSQEKQKEKVAGKEGYAGVGSAGNVVQMEGISREAEVPLTIGSKAKGKEDSPAEYPCQIPNDDLLKLMRDQKKITNDQAQEKGMVMSAELGSDSILDNLLRSLVLFPDMEIKQQPTEGTSHKERGGDLEICCNALLCERFILSVSRKKGIVLVACAVGNLLDAGWRELEDLEGLGGEIRDLMKLLCMGPVGEMLQIHKMRLGEIQDVPGTKGIPNDAARTRVKASDNTVDDDQPLSTWFGGMQCPANVDDLNKSVEQVKLARESTPVDSVSDTVPDEDQIMPFVKSSPIWKAIESFDVFRIMPQNPHFRPLVKCKEEYHRFSIAFWSLFLTWKSMDLMLLSYVGRVNELLSIKQRQAQFEGESKDAENKIVENTHEKSKLEDEADCIEKTLIELKEKHSLIKAEIGAKERDIASLQLSVDAINERIKNARSDFEMAALVPLT</sequence>
<dbReference type="CDD" id="cd20406">
    <property type="entry name" value="Tudor_Agenet_AtDUF_rpt2_4"/>
    <property type="match status" value="1"/>
</dbReference>
<dbReference type="Pfam" id="PF05266">
    <property type="entry name" value="DUF724"/>
    <property type="match status" value="2"/>
</dbReference>
<feature type="compositionally biased region" description="Basic and acidic residues" evidence="4">
    <location>
        <begin position="1"/>
        <end position="10"/>
    </location>
</feature>
<feature type="region of interest" description="Disordered" evidence="4">
    <location>
        <begin position="179"/>
        <end position="204"/>
    </location>
</feature>
<evidence type="ECO:0000256" key="4">
    <source>
        <dbReference type="SAM" id="MobiDB-lite"/>
    </source>
</evidence>
<feature type="region of interest" description="Disordered" evidence="4">
    <location>
        <begin position="1"/>
        <end position="22"/>
    </location>
</feature>
<keyword evidence="1" id="KW-0813">Transport</keyword>
<evidence type="ECO:0000313" key="6">
    <source>
        <dbReference type="EMBL" id="KAK9904575.1"/>
    </source>
</evidence>
<dbReference type="CDD" id="cd20405">
    <property type="entry name" value="Tudor_Agenet_AtDUF_rpt1_3"/>
    <property type="match status" value="1"/>
</dbReference>
<evidence type="ECO:0000259" key="5">
    <source>
        <dbReference type="SMART" id="SM00743"/>
    </source>
</evidence>
<dbReference type="PANTHER" id="PTHR31917">
    <property type="entry name" value="AGENET DOMAIN-CONTAINING PROTEIN-RELATED"/>
    <property type="match status" value="1"/>
</dbReference>
<organism evidence="6 7">
    <name type="scientific">Rubus argutus</name>
    <name type="common">Southern blackberry</name>
    <dbReference type="NCBI Taxonomy" id="59490"/>
    <lineage>
        <taxon>Eukaryota</taxon>
        <taxon>Viridiplantae</taxon>
        <taxon>Streptophyta</taxon>
        <taxon>Embryophyta</taxon>
        <taxon>Tracheophyta</taxon>
        <taxon>Spermatophyta</taxon>
        <taxon>Magnoliopsida</taxon>
        <taxon>eudicotyledons</taxon>
        <taxon>Gunneridae</taxon>
        <taxon>Pentapetalae</taxon>
        <taxon>rosids</taxon>
        <taxon>fabids</taxon>
        <taxon>Rosales</taxon>
        <taxon>Rosaceae</taxon>
        <taxon>Rosoideae</taxon>
        <taxon>Rosoideae incertae sedis</taxon>
        <taxon>Rubus</taxon>
    </lineage>
</organism>
<dbReference type="Gene3D" id="2.30.30.140">
    <property type="match status" value="1"/>
</dbReference>
<comment type="caution">
    <text evidence="6">The sequence shown here is derived from an EMBL/GenBank/DDBJ whole genome shotgun (WGS) entry which is preliminary data.</text>
</comment>
<feature type="domain" description="Agenet" evidence="5">
    <location>
        <begin position="91"/>
        <end position="148"/>
    </location>
</feature>
<feature type="coiled-coil region" evidence="3">
    <location>
        <begin position="642"/>
        <end position="711"/>
    </location>
</feature>
<keyword evidence="2" id="KW-0341">Growth regulation</keyword>
<dbReference type="InterPro" id="IPR008395">
    <property type="entry name" value="Agenet-like_dom"/>
</dbReference>
<proteinExistence type="predicted"/>